<dbReference type="Proteomes" id="UP000789860">
    <property type="component" value="Unassembled WGS sequence"/>
</dbReference>
<reference evidence="1" key="1">
    <citation type="submission" date="2021-06" db="EMBL/GenBank/DDBJ databases">
        <authorList>
            <person name="Kallberg Y."/>
            <person name="Tangrot J."/>
            <person name="Rosling A."/>
        </authorList>
    </citation>
    <scope>NUCLEOTIDE SEQUENCE</scope>
    <source>
        <strain evidence="1">AU212A</strain>
    </source>
</reference>
<proteinExistence type="predicted"/>
<evidence type="ECO:0000313" key="1">
    <source>
        <dbReference type="EMBL" id="CAG8517762.1"/>
    </source>
</evidence>
<name>A0ACA9L9A0_9GLOM</name>
<dbReference type="EMBL" id="CAJVPM010004841">
    <property type="protein sequence ID" value="CAG8517762.1"/>
    <property type="molecule type" value="Genomic_DNA"/>
</dbReference>
<sequence length="446" mass="52099">MRKNRKKKNFFKENNIPNNNKGKWLFSGLTITECKIAINNRWNEFQIINKCVEYRNFKKINIIEVKKSELDSSLDILENILDGNKTTFKSLPEDYKKDKIDKLIDDFLPHGAKQNDLKKAISDKRNIFRYKINEPNNKFDNDSLDSNKYEKILKSINETEKIVFDKWKNKVTPEFLNKFLEKFINRSKDKNLENWLRENKIEEGQNKLLGYTLHDKPIKKIRVAEIRDRKFTGNIINDFEISGDEVEKIKNNFDKSLSGTYKLPYIFDLIDFNPEKLKNVDGSYNLDNFAKIKEVSIKTKIGIVKRKIVDVDRPGILPILTGSGKTTKLVRCLLICIFPGKHIILITSNEELAADAKNHHNVKNRSLASWINKNKERTVVDNVNSDIFQISEEETSSGMNIDELHDLPNSHENFEQAKIQIKKKLLDKENTIIIFDEAHFPNTSYQ</sequence>
<organism evidence="1 2">
    <name type="scientific">Scutellospora calospora</name>
    <dbReference type="NCBI Taxonomy" id="85575"/>
    <lineage>
        <taxon>Eukaryota</taxon>
        <taxon>Fungi</taxon>
        <taxon>Fungi incertae sedis</taxon>
        <taxon>Mucoromycota</taxon>
        <taxon>Glomeromycotina</taxon>
        <taxon>Glomeromycetes</taxon>
        <taxon>Diversisporales</taxon>
        <taxon>Gigasporaceae</taxon>
        <taxon>Scutellospora</taxon>
    </lineage>
</organism>
<accession>A0ACA9L9A0</accession>
<comment type="caution">
    <text evidence="1">The sequence shown here is derived from an EMBL/GenBank/DDBJ whole genome shotgun (WGS) entry which is preliminary data.</text>
</comment>
<keyword evidence="2" id="KW-1185">Reference proteome</keyword>
<feature type="non-terminal residue" evidence="1">
    <location>
        <position position="446"/>
    </location>
</feature>
<gene>
    <name evidence="1" type="ORF">SCALOS_LOCUS3940</name>
</gene>
<protein>
    <submittedName>
        <fullName evidence="1">2430_t:CDS:1</fullName>
    </submittedName>
</protein>
<evidence type="ECO:0000313" key="2">
    <source>
        <dbReference type="Proteomes" id="UP000789860"/>
    </source>
</evidence>